<comment type="caution">
    <text evidence="3">The sequence shown here is derived from an EMBL/GenBank/DDBJ whole genome shotgun (WGS) entry which is preliminary data.</text>
</comment>
<name>A0A9X4SFD2_9BURK</name>
<evidence type="ECO:0000256" key="1">
    <source>
        <dbReference type="SAM" id="SignalP"/>
    </source>
</evidence>
<proteinExistence type="predicted"/>
<evidence type="ECO:0000313" key="3">
    <source>
        <dbReference type="EMBL" id="MDG5975916.1"/>
    </source>
</evidence>
<keyword evidence="4" id="KW-1185">Reference proteome</keyword>
<dbReference type="EMBL" id="AOGK01000009">
    <property type="protein sequence ID" value="MDG5975916.1"/>
    <property type="molecule type" value="Genomic_DNA"/>
</dbReference>
<evidence type="ECO:0000259" key="2">
    <source>
        <dbReference type="Pfam" id="PF16036"/>
    </source>
</evidence>
<reference evidence="3" key="1">
    <citation type="submission" date="2013-01" db="EMBL/GenBank/DDBJ databases">
        <title>Genome draft of Hydrogenophaga taeniospiralis 2K1.</title>
        <authorList>
            <person name="Gomila M."/>
            <person name="Lalucat J."/>
        </authorList>
    </citation>
    <scope>NUCLEOTIDE SEQUENCE</scope>
    <source>
        <strain evidence="3">CCUG 15921</strain>
    </source>
</reference>
<gene>
    <name evidence="3" type="ORF">H010_11669</name>
</gene>
<dbReference type="Pfam" id="PF16036">
    <property type="entry name" value="Chalcone_3"/>
    <property type="match status" value="1"/>
</dbReference>
<accession>A0A9X4SFD2</accession>
<dbReference type="AlphaFoldDB" id="A0A9X4SFD2"/>
<feature type="domain" description="Chalcone isomerase" evidence="2">
    <location>
        <begin position="47"/>
        <end position="182"/>
    </location>
</feature>
<organism evidence="3 4">
    <name type="scientific">Hydrogenophaga taeniospiralis CCUG 15921</name>
    <dbReference type="NCBI Taxonomy" id="1281780"/>
    <lineage>
        <taxon>Bacteria</taxon>
        <taxon>Pseudomonadati</taxon>
        <taxon>Pseudomonadota</taxon>
        <taxon>Betaproteobacteria</taxon>
        <taxon>Burkholderiales</taxon>
        <taxon>Comamonadaceae</taxon>
        <taxon>Hydrogenophaga</taxon>
    </lineage>
</organism>
<dbReference type="OrthoDB" id="8527419at2"/>
<keyword evidence="1" id="KW-0732">Signal</keyword>
<dbReference type="RefSeq" id="WP_084236512.1">
    <property type="nucleotide sequence ID" value="NZ_AOGK01000009.1"/>
</dbReference>
<feature type="signal peptide" evidence="1">
    <location>
        <begin position="1"/>
        <end position="28"/>
    </location>
</feature>
<feature type="chain" id="PRO_5040971628" description="Chalcone isomerase domain-containing protein" evidence="1">
    <location>
        <begin position="29"/>
        <end position="188"/>
    </location>
</feature>
<evidence type="ECO:0000313" key="4">
    <source>
        <dbReference type="Proteomes" id="UP001152876"/>
    </source>
</evidence>
<dbReference type="InterPro" id="IPR016087">
    <property type="entry name" value="Chalcone_isomerase"/>
</dbReference>
<dbReference type="Proteomes" id="UP001152876">
    <property type="component" value="Unassembled WGS sequence"/>
</dbReference>
<sequence>MQHPHDLLPRHALALIALAAALCAPAQATSPIEPTASAALQGKQAVGQGLLRIWGFEVYDASLWAAPGFDAPRFAAQRFGLELHYRRAFAGRDIAQRSIDEMRGIGALAPEQAARWQQAMGALFPDVKPGDRILGLHVPGSGARFYLNGRLLGEIADEAFSARFFGIWLSPATSQPRLREALITQARR</sequence>
<protein>
    <recommendedName>
        <fullName evidence="2">Chalcone isomerase domain-containing protein</fullName>
    </recommendedName>
</protein>